<organism evidence="2 3">
    <name type="scientific">Coprinopsis cinerea (strain Okayama-7 / 130 / ATCC MYA-4618 / FGSC 9003)</name>
    <name type="common">Inky cap fungus</name>
    <name type="synonym">Hormographiella aspergillata</name>
    <dbReference type="NCBI Taxonomy" id="240176"/>
    <lineage>
        <taxon>Eukaryota</taxon>
        <taxon>Fungi</taxon>
        <taxon>Dikarya</taxon>
        <taxon>Basidiomycota</taxon>
        <taxon>Agaricomycotina</taxon>
        <taxon>Agaricomycetes</taxon>
        <taxon>Agaricomycetidae</taxon>
        <taxon>Agaricales</taxon>
        <taxon>Agaricineae</taxon>
        <taxon>Psathyrellaceae</taxon>
        <taxon>Coprinopsis</taxon>
    </lineage>
</organism>
<feature type="compositionally biased region" description="Basic residues" evidence="1">
    <location>
        <begin position="175"/>
        <end position="185"/>
    </location>
</feature>
<evidence type="ECO:0008006" key="4">
    <source>
        <dbReference type="Google" id="ProtNLM"/>
    </source>
</evidence>
<dbReference type="InParanoid" id="A8NCF1"/>
<evidence type="ECO:0000313" key="2">
    <source>
        <dbReference type="EMBL" id="EAU89244.1"/>
    </source>
</evidence>
<dbReference type="KEGG" id="cci:CC1G_03509"/>
<keyword evidence="3" id="KW-1185">Reference proteome</keyword>
<feature type="region of interest" description="Disordered" evidence="1">
    <location>
        <begin position="139"/>
        <end position="158"/>
    </location>
</feature>
<gene>
    <name evidence="2" type="ORF">CC1G_03509</name>
</gene>
<dbReference type="GeneID" id="6008982"/>
<name>A8NCF1_COPC7</name>
<dbReference type="VEuPathDB" id="FungiDB:CC1G_03509"/>
<feature type="region of interest" description="Disordered" evidence="1">
    <location>
        <begin position="165"/>
        <end position="185"/>
    </location>
</feature>
<accession>A8NCF1</accession>
<dbReference type="EMBL" id="AACS02000009">
    <property type="protein sequence ID" value="EAU89244.1"/>
    <property type="molecule type" value="Genomic_DNA"/>
</dbReference>
<dbReference type="RefSeq" id="XP_001832495.1">
    <property type="nucleotide sequence ID" value="XM_001832443.1"/>
</dbReference>
<sequence length="598" mass="67783">MTIPTDLKPSLDTLPVELITEIAEILPRDEGKHLRLVCKDLAYALEGFTIARVKLSFGKGPQMFLDILDHLKQGGRLSFVTRALHIATCDLRYGTLSATDLLSGLRFIIKSLKNLDEFAFGGLGNGIWVDLLQDTSLHPSPPTAPHHTSRFKALPPSDDTACRSTLGPGVSLRGPHNHTRRSRTMGRRNAPVLRIRTGTRRALGSYTRVSRAEYGQRGGYHSAGVARASGSSEALVPEARVFVHFPRHPLPQSYPYRLLPALRELVLASPLDRDVKNPKQEHLIWHLLHRAGIKLRNLRAVVVFPLHSIVTDFLTSFEGLEDLSVILYGGSWSAAAPLSSMETLFKDTVYHHHASLRRLEVYDAVVGAMRRHREVYCLDDLVKDLFSNPYERLEELTIFFNPPTKWLQEPDDVMDPTNLLEGVMTYCPSIQQINIRVANTDHMQEAADKVIWHHLNGTQPQLGEPDCTQPGAKTDSATPEQVDWWNEAEATDLEERPYDPFEDADALEVLFEELEFFEYDQFSRYWSESGWTSMRQRIRDYRYHGVGDRKLPLLAVWRERWVPVWEEDKSLDLGTPGGESGSERPGERVQSAIWSNED</sequence>
<comment type="caution">
    <text evidence="2">The sequence shown here is derived from an EMBL/GenBank/DDBJ whole genome shotgun (WGS) entry which is preliminary data.</text>
</comment>
<proteinExistence type="predicted"/>
<dbReference type="Proteomes" id="UP000001861">
    <property type="component" value="Unassembled WGS sequence"/>
</dbReference>
<feature type="region of interest" description="Disordered" evidence="1">
    <location>
        <begin position="569"/>
        <end position="598"/>
    </location>
</feature>
<evidence type="ECO:0000313" key="3">
    <source>
        <dbReference type="Proteomes" id="UP000001861"/>
    </source>
</evidence>
<protein>
    <recommendedName>
        <fullName evidence="4">F-box domain-containing protein</fullName>
    </recommendedName>
</protein>
<evidence type="ECO:0000256" key="1">
    <source>
        <dbReference type="SAM" id="MobiDB-lite"/>
    </source>
</evidence>
<dbReference type="AlphaFoldDB" id="A8NCF1"/>
<reference evidence="2 3" key="1">
    <citation type="journal article" date="2010" name="Proc. Natl. Acad. Sci. U.S.A.">
        <title>Insights into evolution of multicellular fungi from the assembled chromosomes of the mushroom Coprinopsis cinerea (Coprinus cinereus).</title>
        <authorList>
            <person name="Stajich J.E."/>
            <person name="Wilke S.K."/>
            <person name="Ahren D."/>
            <person name="Au C.H."/>
            <person name="Birren B.W."/>
            <person name="Borodovsky M."/>
            <person name="Burns C."/>
            <person name="Canback B."/>
            <person name="Casselton L.A."/>
            <person name="Cheng C.K."/>
            <person name="Deng J."/>
            <person name="Dietrich F.S."/>
            <person name="Fargo D.C."/>
            <person name="Farman M.L."/>
            <person name="Gathman A.C."/>
            <person name="Goldberg J."/>
            <person name="Guigo R."/>
            <person name="Hoegger P.J."/>
            <person name="Hooker J.B."/>
            <person name="Huggins A."/>
            <person name="James T.Y."/>
            <person name="Kamada T."/>
            <person name="Kilaru S."/>
            <person name="Kodira C."/>
            <person name="Kues U."/>
            <person name="Kupfer D."/>
            <person name="Kwan H.S."/>
            <person name="Lomsadze A."/>
            <person name="Li W."/>
            <person name="Lilly W.W."/>
            <person name="Ma L.J."/>
            <person name="Mackey A.J."/>
            <person name="Manning G."/>
            <person name="Martin F."/>
            <person name="Muraguchi H."/>
            <person name="Natvig D.O."/>
            <person name="Palmerini H."/>
            <person name="Ramesh M.A."/>
            <person name="Rehmeyer C.J."/>
            <person name="Roe B.A."/>
            <person name="Shenoy N."/>
            <person name="Stanke M."/>
            <person name="Ter-Hovhannisyan V."/>
            <person name="Tunlid A."/>
            <person name="Velagapudi R."/>
            <person name="Vision T.J."/>
            <person name="Zeng Q."/>
            <person name="Zolan M.E."/>
            <person name="Pukkila P.J."/>
        </authorList>
    </citation>
    <scope>NUCLEOTIDE SEQUENCE [LARGE SCALE GENOMIC DNA]</scope>
    <source>
        <strain evidence="3">Okayama-7 / 130 / ATCC MYA-4618 / FGSC 9003</strain>
    </source>
</reference>